<protein>
    <submittedName>
        <fullName evidence="1">Uncharacterized protein</fullName>
    </submittedName>
</protein>
<dbReference type="AlphaFoldDB" id="A0A9W9TIN5"/>
<dbReference type="Proteomes" id="UP001150941">
    <property type="component" value="Unassembled WGS sequence"/>
</dbReference>
<evidence type="ECO:0000313" key="2">
    <source>
        <dbReference type="Proteomes" id="UP001150941"/>
    </source>
</evidence>
<reference evidence="1" key="1">
    <citation type="submission" date="2022-11" db="EMBL/GenBank/DDBJ databases">
        <authorList>
            <person name="Petersen C."/>
        </authorList>
    </citation>
    <scope>NUCLEOTIDE SEQUENCE</scope>
    <source>
        <strain evidence="1">IBT 19713</strain>
    </source>
</reference>
<name>A0A9W9TIN5_9EURO</name>
<evidence type="ECO:0000313" key="1">
    <source>
        <dbReference type="EMBL" id="KAJ5223909.1"/>
    </source>
</evidence>
<dbReference type="GeneID" id="83205050"/>
<proteinExistence type="predicted"/>
<accession>A0A9W9TIN5</accession>
<organism evidence="1 2">
    <name type="scientific">Penicillium chermesinum</name>
    <dbReference type="NCBI Taxonomy" id="63820"/>
    <lineage>
        <taxon>Eukaryota</taxon>
        <taxon>Fungi</taxon>
        <taxon>Dikarya</taxon>
        <taxon>Ascomycota</taxon>
        <taxon>Pezizomycotina</taxon>
        <taxon>Eurotiomycetes</taxon>
        <taxon>Eurotiomycetidae</taxon>
        <taxon>Eurotiales</taxon>
        <taxon>Aspergillaceae</taxon>
        <taxon>Penicillium</taxon>
    </lineage>
</organism>
<dbReference type="RefSeq" id="XP_058328092.1">
    <property type="nucleotide sequence ID" value="XM_058477747.1"/>
</dbReference>
<reference evidence="1" key="2">
    <citation type="journal article" date="2023" name="IMA Fungus">
        <title>Comparative genomic study of the Penicillium genus elucidates a diverse pangenome and 15 lateral gene transfer events.</title>
        <authorList>
            <person name="Petersen C."/>
            <person name="Sorensen T."/>
            <person name="Nielsen M.R."/>
            <person name="Sondergaard T.E."/>
            <person name="Sorensen J.L."/>
            <person name="Fitzpatrick D.A."/>
            <person name="Frisvad J.C."/>
            <person name="Nielsen K.L."/>
        </authorList>
    </citation>
    <scope>NUCLEOTIDE SEQUENCE</scope>
    <source>
        <strain evidence="1">IBT 19713</strain>
    </source>
</reference>
<dbReference type="EMBL" id="JAPQKS010000006">
    <property type="protein sequence ID" value="KAJ5223909.1"/>
    <property type="molecule type" value="Genomic_DNA"/>
</dbReference>
<gene>
    <name evidence="1" type="ORF">N7468_008451</name>
</gene>
<comment type="caution">
    <text evidence="1">The sequence shown here is derived from an EMBL/GenBank/DDBJ whole genome shotgun (WGS) entry which is preliminary data.</text>
</comment>
<sequence>MSAPVAYLWGYIVEIYLKLNATKLNAYRLIGFSYRIFIDAGNDLEKALDLNECKSTSSAAAVMLNPGSSIQTKELFYSY</sequence>
<keyword evidence="2" id="KW-1185">Reference proteome</keyword>